<comment type="caution">
    <text evidence="2">The sequence shown here is derived from an EMBL/GenBank/DDBJ whole genome shotgun (WGS) entry which is preliminary data.</text>
</comment>
<sequence length="105" mass="11600">IGQERRREELQKITEFCTFLRFENFGRGAASARRLPSAPISSAGCFLIALLSPLLEVGLSEEENERSVEKRERGGAAGRVSEMWGESGAFRQPKRSAGGEKRTLS</sequence>
<proteinExistence type="predicted"/>
<evidence type="ECO:0000256" key="1">
    <source>
        <dbReference type="SAM" id="MobiDB-lite"/>
    </source>
</evidence>
<accession>A0A845QPQ1</accession>
<evidence type="ECO:0000313" key="2">
    <source>
        <dbReference type="EMBL" id="NBH63041.1"/>
    </source>
</evidence>
<keyword evidence="3" id="KW-1185">Reference proteome</keyword>
<dbReference type="AlphaFoldDB" id="A0A845QPQ1"/>
<name>A0A845QPQ1_9FIRM</name>
<feature type="compositionally biased region" description="Basic and acidic residues" evidence="1">
    <location>
        <begin position="65"/>
        <end position="74"/>
    </location>
</feature>
<protein>
    <submittedName>
        <fullName evidence="2">Uncharacterized protein</fullName>
    </submittedName>
</protein>
<gene>
    <name evidence="2" type="ORF">D0435_15510</name>
</gene>
<reference evidence="2 3" key="1">
    <citation type="submission" date="2018-08" db="EMBL/GenBank/DDBJ databases">
        <title>Murine metabolic-syndrome-specific gut microbial biobank.</title>
        <authorList>
            <person name="Liu C."/>
        </authorList>
    </citation>
    <scope>NUCLEOTIDE SEQUENCE [LARGE SCALE GENOMIC DNA]</scope>
    <source>
        <strain evidence="2 3">28</strain>
    </source>
</reference>
<feature type="region of interest" description="Disordered" evidence="1">
    <location>
        <begin position="61"/>
        <end position="105"/>
    </location>
</feature>
<evidence type="ECO:0000313" key="3">
    <source>
        <dbReference type="Proteomes" id="UP000446866"/>
    </source>
</evidence>
<dbReference type="EMBL" id="QXWK01000071">
    <property type="protein sequence ID" value="NBH63041.1"/>
    <property type="molecule type" value="Genomic_DNA"/>
</dbReference>
<feature type="non-terminal residue" evidence="2">
    <location>
        <position position="1"/>
    </location>
</feature>
<dbReference type="Proteomes" id="UP000446866">
    <property type="component" value="Unassembled WGS sequence"/>
</dbReference>
<organism evidence="2 3">
    <name type="scientific">Anaerotruncus colihominis</name>
    <dbReference type="NCBI Taxonomy" id="169435"/>
    <lineage>
        <taxon>Bacteria</taxon>
        <taxon>Bacillati</taxon>
        <taxon>Bacillota</taxon>
        <taxon>Clostridia</taxon>
        <taxon>Eubacteriales</taxon>
        <taxon>Oscillospiraceae</taxon>
        <taxon>Anaerotruncus</taxon>
    </lineage>
</organism>